<reference evidence="2" key="1">
    <citation type="journal article" date="2024" name="Proc. Natl. Acad. Sci. U.S.A.">
        <title>Extraordinary preservation of gene collinearity over three hundred million years revealed in homosporous lycophytes.</title>
        <authorList>
            <person name="Li C."/>
            <person name="Wickell D."/>
            <person name="Kuo L.Y."/>
            <person name="Chen X."/>
            <person name="Nie B."/>
            <person name="Liao X."/>
            <person name="Peng D."/>
            <person name="Ji J."/>
            <person name="Jenkins J."/>
            <person name="Williams M."/>
            <person name="Shu S."/>
            <person name="Plott C."/>
            <person name="Barry K."/>
            <person name="Rajasekar S."/>
            <person name="Grimwood J."/>
            <person name="Han X."/>
            <person name="Sun S."/>
            <person name="Hou Z."/>
            <person name="He W."/>
            <person name="Dai G."/>
            <person name="Sun C."/>
            <person name="Schmutz J."/>
            <person name="Leebens-Mack J.H."/>
            <person name="Li F.W."/>
            <person name="Wang L."/>
        </authorList>
    </citation>
    <scope>NUCLEOTIDE SEQUENCE [LARGE SCALE GENOMIC DNA]</scope>
    <source>
        <strain evidence="2">cv. PW_Plant_1</strain>
    </source>
</reference>
<dbReference type="Proteomes" id="UP001162992">
    <property type="component" value="Chromosome 18"/>
</dbReference>
<keyword evidence="2" id="KW-1185">Reference proteome</keyword>
<dbReference type="EMBL" id="CM055109">
    <property type="protein sequence ID" value="KAJ7524276.1"/>
    <property type="molecule type" value="Genomic_DNA"/>
</dbReference>
<gene>
    <name evidence="1" type="ORF">O6H91_18G084800</name>
</gene>
<evidence type="ECO:0000313" key="1">
    <source>
        <dbReference type="EMBL" id="KAJ7524276.1"/>
    </source>
</evidence>
<comment type="caution">
    <text evidence="1">The sequence shown here is derived from an EMBL/GenBank/DDBJ whole genome shotgun (WGS) entry which is preliminary data.</text>
</comment>
<name>A0ACC2B3E7_DIPCM</name>
<accession>A0ACC2B3E7</accession>
<organism evidence="1 2">
    <name type="scientific">Diphasiastrum complanatum</name>
    <name type="common">Issler's clubmoss</name>
    <name type="synonym">Lycopodium complanatum</name>
    <dbReference type="NCBI Taxonomy" id="34168"/>
    <lineage>
        <taxon>Eukaryota</taxon>
        <taxon>Viridiplantae</taxon>
        <taxon>Streptophyta</taxon>
        <taxon>Embryophyta</taxon>
        <taxon>Tracheophyta</taxon>
        <taxon>Lycopodiopsida</taxon>
        <taxon>Lycopodiales</taxon>
        <taxon>Lycopodiaceae</taxon>
        <taxon>Lycopodioideae</taxon>
        <taxon>Diphasiastrum</taxon>
    </lineage>
</organism>
<evidence type="ECO:0000313" key="2">
    <source>
        <dbReference type="Proteomes" id="UP001162992"/>
    </source>
</evidence>
<sequence length="111" mass="12424">MCLKQNRDHDELLQHWLIHDKMLSLCLQKPAHPPSDRTMVIACIAEVAREIGPAITAYVESVMPVAIKDLSSTEATNRRNAAFCVGELCKNGGEKALQYPDQHVCDLFLSY</sequence>
<protein>
    <submittedName>
        <fullName evidence="1">Uncharacterized protein</fullName>
    </submittedName>
</protein>
<proteinExistence type="predicted"/>